<accession>A0A9D4SV05</accession>
<name>A0A9D4SV05_RHISA</name>
<proteinExistence type="predicted"/>
<gene>
    <name evidence="2" type="ORF">HPB52_020000</name>
</gene>
<reference evidence="2" key="1">
    <citation type="journal article" date="2020" name="Cell">
        <title>Large-Scale Comparative Analyses of Tick Genomes Elucidate Their Genetic Diversity and Vector Capacities.</title>
        <authorList>
            <consortium name="Tick Genome and Microbiome Consortium (TIGMIC)"/>
            <person name="Jia N."/>
            <person name="Wang J."/>
            <person name="Shi W."/>
            <person name="Du L."/>
            <person name="Sun Y."/>
            <person name="Zhan W."/>
            <person name="Jiang J.F."/>
            <person name="Wang Q."/>
            <person name="Zhang B."/>
            <person name="Ji P."/>
            <person name="Bell-Sakyi L."/>
            <person name="Cui X.M."/>
            <person name="Yuan T.T."/>
            <person name="Jiang B.G."/>
            <person name="Yang W.F."/>
            <person name="Lam T.T."/>
            <person name="Chang Q.C."/>
            <person name="Ding S.J."/>
            <person name="Wang X.J."/>
            <person name="Zhu J.G."/>
            <person name="Ruan X.D."/>
            <person name="Zhao L."/>
            <person name="Wei J.T."/>
            <person name="Ye R.Z."/>
            <person name="Que T.C."/>
            <person name="Du C.H."/>
            <person name="Zhou Y.H."/>
            <person name="Cheng J.X."/>
            <person name="Dai P.F."/>
            <person name="Guo W.B."/>
            <person name="Han X.H."/>
            <person name="Huang E.J."/>
            <person name="Li L.F."/>
            <person name="Wei W."/>
            <person name="Gao Y.C."/>
            <person name="Liu J.Z."/>
            <person name="Shao H.Z."/>
            <person name="Wang X."/>
            <person name="Wang C.C."/>
            <person name="Yang T.C."/>
            <person name="Huo Q.B."/>
            <person name="Li W."/>
            <person name="Chen H.Y."/>
            <person name="Chen S.E."/>
            <person name="Zhou L.G."/>
            <person name="Ni X.B."/>
            <person name="Tian J.H."/>
            <person name="Sheng Y."/>
            <person name="Liu T."/>
            <person name="Pan Y.S."/>
            <person name="Xia L.Y."/>
            <person name="Li J."/>
            <person name="Zhao F."/>
            <person name="Cao W.C."/>
        </authorList>
    </citation>
    <scope>NUCLEOTIDE SEQUENCE</scope>
    <source>
        <strain evidence="2">Rsan-2018</strain>
    </source>
</reference>
<feature type="region of interest" description="Disordered" evidence="1">
    <location>
        <begin position="100"/>
        <end position="183"/>
    </location>
</feature>
<sequence length="183" mass="19274">MRTTQSEFNRHFRIDETSGKLSVFPVDATHGSASAAIGDSVLASQPRAICKVSGKASEDSGMDTKSVAFALLCTLLAACAQPYDGGVLRAPRDFYEERPRGLDRGGGLEREFGSGLERESVGGYPGGYRDRGPERFPQSASGSYPGRRPAGLPSRDVYPGGLPGGTSPTLCGVSDELLRSGNT</sequence>
<evidence type="ECO:0000313" key="3">
    <source>
        <dbReference type="Proteomes" id="UP000821837"/>
    </source>
</evidence>
<protein>
    <submittedName>
        <fullName evidence="2">Uncharacterized protein</fullName>
    </submittedName>
</protein>
<dbReference type="VEuPathDB" id="VectorBase:RSAN_038508"/>
<keyword evidence="3" id="KW-1185">Reference proteome</keyword>
<dbReference type="EMBL" id="JABSTV010001252">
    <property type="protein sequence ID" value="KAH7948268.1"/>
    <property type="molecule type" value="Genomic_DNA"/>
</dbReference>
<evidence type="ECO:0000313" key="2">
    <source>
        <dbReference type="EMBL" id="KAH7948268.1"/>
    </source>
</evidence>
<feature type="compositionally biased region" description="Basic and acidic residues" evidence="1">
    <location>
        <begin position="100"/>
        <end position="120"/>
    </location>
</feature>
<evidence type="ECO:0000256" key="1">
    <source>
        <dbReference type="SAM" id="MobiDB-lite"/>
    </source>
</evidence>
<reference evidence="2" key="2">
    <citation type="submission" date="2021-09" db="EMBL/GenBank/DDBJ databases">
        <authorList>
            <person name="Jia N."/>
            <person name="Wang J."/>
            <person name="Shi W."/>
            <person name="Du L."/>
            <person name="Sun Y."/>
            <person name="Zhan W."/>
            <person name="Jiang J."/>
            <person name="Wang Q."/>
            <person name="Zhang B."/>
            <person name="Ji P."/>
            <person name="Sakyi L.B."/>
            <person name="Cui X."/>
            <person name="Yuan T."/>
            <person name="Jiang B."/>
            <person name="Yang W."/>
            <person name="Lam T.T.-Y."/>
            <person name="Chang Q."/>
            <person name="Ding S."/>
            <person name="Wang X."/>
            <person name="Zhu J."/>
            <person name="Ruan X."/>
            <person name="Zhao L."/>
            <person name="Wei J."/>
            <person name="Que T."/>
            <person name="Du C."/>
            <person name="Cheng J."/>
            <person name="Dai P."/>
            <person name="Han X."/>
            <person name="Huang E."/>
            <person name="Gao Y."/>
            <person name="Liu J."/>
            <person name="Shao H."/>
            <person name="Ye R."/>
            <person name="Li L."/>
            <person name="Wei W."/>
            <person name="Wang X."/>
            <person name="Wang C."/>
            <person name="Huo Q."/>
            <person name="Li W."/>
            <person name="Guo W."/>
            <person name="Chen H."/>
            <person name="Chen S."/>
            <person name="Zhou L."/>
            <person name="Zhou L."/>
            <person name="Ni X."/>
            <person name="Tian J."/>
            <person name="Zhou Y."/>
            <person name="Sheng Y."/>
            <person name="Liu T."/>
            <person name="Pan Y."/>
            <person name="Xia L."/>
            <person name="Li J."/>
            <person name="Zhao F."/>
            <person name="Cao W."/>
        </authorList>
    </citation>
    <scope>NUCLEOTIDE SEQUENCE</scope>
    <source>
        <strain evidence="2">Rsan-2018</strain>
        <tissue evidence="2">Larvae</tissue>
    </source>
</reference>
<dbReference type="Proteomes" id="UP000821837">
    <property type="component" value="Chromosome 6"/>
</dbReference>
<organism evidence="2 3">
    <name type="scientific">Rhipicephalus sanguineus</name>
    <name type="common">Brown dog tick</name>
    <name type="synonym">Ixodes sanguineus</name>
    <dbReference type="NCBI Taxonomy" id="34632"/>
    <lineage>
        <taxon>Eukaryota</taxon>
        <taxon>Metazoa</taxon>
        <taxon>Ecdysozoa</taxon>
        <taxon>Arthropoda</taxon>
        <taxon>Chelicerata</taxon>
        <taxon>Arachnida</taxon>
        <taxon>Acari</taxon>
        <taxon>Parasitiformes</taxon>
        <taxon>Ixodida</taxon>
        <taxon>Ixodoidea</taxon>
        <taxon>Ixodidae</taxon>
        <taxon>Rhipicephalinae</taxon>
        <taxon>Rhipicephalus</taxon>
        <taxon>Rhipicephalus</taxon>
    </lineage>
</organism>
<comment type="caution">
    <text evidence="2">The sequence shown here is derived from an EMBL/GenBank/DDBJ whole genome shotgun (WGS) entry which is preliminary data.</text>
</comment>
<dbReference type="AlphaFoldDB" id="A0A9D4SV05"/>